<keyword evidence="13" id="KW-1133">Transmembrane helix</keyword>
<dbReference type="GO" id="GO:0005536">
    <property type="term" value="F:D-glucose binding"/>
    <property type="evidence" value="ECO:0007669"/>
    <property type="project" value="InterPro"/>
</dbReference>
<keyword evidence="6 12" id="KW-0418">Kinase</keyword>
<evidence type="ECO:0000256" key="2">
    <source>
        <dbReference type="ARBA" id="ARBA00005028"/>
    </source>
</evidence>
<dbReference type="EC" id="2.7.1.-" evidence="12"/>
<dbReference type="Proteomes" id="UP001341281">
    <property type="component" value="Chromosome 10"/>
</dbReference>
<dbReference type="Pfam" id="PF03727">
    <property type="entry name" value="Hexokinase_2"/>
    <property type="match status" value="1"/>
</dbReference>
<dbReference type="GO" id="GO:0004340">
    <property type="term" value="F:glucokinase activity"/>
    <property type="evidence" value="ECO:0007669"/>
    <property type="project" value="TreeGrafter"/>
</dbReference>
<dbReference type="FunFam" id="3.30.420.40:FF:000034">
    <property type="entry name" value="Phosphotransferase"/>
    <property type="match status" value="1"/>
</dbReference>
<keyword evidence="13" id="KW-0472">Membrane</keyword>
<dbReference type="InterPro" id="IPR022672">
    <property type="entry name" value="Hexokinase_N"/>
</dbReference>
<comment type="catalytic activity">
    <reaction evidence="10">
        <text>D-fructose + ATP = D-fructose 6-phosphate + ADP + H(+)</text>
        <dbReference type="Rhea" id="RHEA:16125"/>
        <dbReference type="ChEBI" id="CHEBI:15378"/>
        <dbReference type="ChEBI" id="CHEBI:30616"/>
        <dbReference type="ChEBI" id="CHEBI:37721"/>
        <dbReference type="ChEBI" id="CHEBI:61527"/>
        <dbReference type="ChEBI" id="CHEBI:456216"/>
        <dbReference type="EC" id="2.7.1.1"/>
    </reaction>
    <physiologicalReaction direction="left-to-right" evidence="10">
        <dbReference type="Rhea" id="RHEA:16126"/>
    </physiologicalReaction>
</comment>
<dbReference type="GO" id="GO:0005739">
    <property type="term" value="C:mitochondrion"/>
    <property type="evidence" value="ECO:0007669"/>
    <property type="project" value="TreeGrafter"/>
</dbReference>
<dbReference type="Gene3D" id="3.40.367.20">
    <property type="match status" value="1"/>
</dbReference>
<dbReference type="PANTHER" id="PTHR19443:SF22">
    <property type="entry name" value="HEXOKINASE-5"/>
    <property type="match status" value="1"/>
</dbReference>
<dbReference type="GO" id="GO:0001678">
    <property type="term" value="P:intracellular glucose homeostasis"/>
    <property type="evidence" value="ECO:0007669"/>
    <property type="project" value="InterPro"/>
</dbReference>
<evidence type="ECO:0000313" key="16">
    <source>
        <dbReference type="EMBL" id="WVZ99303.1"/>
    </source>
</evidence>
<keyword evidence="7 12" id="KW-0067">ATP-binding</keyword>
<dbReference type="Pfam" id="PF00349">
    <property type="entry name" value="Hexokinase_1"/>
    <property type="match status" value="1"/>
</dbReference>
<dbReference type="EMBL" id="CP144754">
    <property type="protein sequence ID" value="WVZ99303.1"/>
    <property type="molecule type" value="Genomic_DNA"/>
</dbReference>
<keyword evidence="5 12" id="KW-0547">Nucleotide-binding</keyword>
<dbReference type="GO" id="GO:0005829">
    <property type="term" value="C:cytosol"/>
    <property type="evidence" value="ECO:0007669"/>
    <property type="project" value="TreeGrafter"/>
</dbReference>
<comment type="catalytic activity">
    <reaction evidence="11">
        <text>D-glucose + ATP = D-glucose 6-phosphate + ADP + H(+)</text>
        <dbReference type="Rhea" id="RHEA:17825"/>
        <dbReference type="ChEBI" id="CHEBI:4167"/>
        <dbReference type="ChEBI" id="CHEBI:15378"/>
        <dbReference type="ChEBI" id="CHEBI:30616"/>
        <dbReference type="ChEBI" id="CHEBI:61548"/>
        <dbReference type="ChEBI" id="CHEBI:456216"/>
        <dbReference type="EC" id="2.7.1.1"/>
    </reaction>
    <physiologicalReaction direction="left-to-right" evidence="11">
        <dbReference type="Rhea" id="RHEA:17826"/>
    </physiologicalReaction>
</comment>
<dbReference type="InterPro" id="IPR001312">
    <property type="entry name" value="Hexokinase"/>
</dbReference>
<dbReference type="InterPro" id="IPR043129">
    <property type="entry name" value="ATPase_NBD"/>
</dbReference>
<comment type="pathway">
    <text evidence="2">Carbohydrate metabolism; hexose metabolism.</text>
</comment>
<name>A0AAQ3UVN9_PASNO</name>
<evidence type="ECO:0000256" key="3">
    <source>
        <dbReference type="ARBA" id="ARBA00009225"/>
    </source>
</evidence>
<keyword evidence="4 12" id="KW-0808">Transferase</keyword>
<evidence type="ECO:0000259" key="15">
    <source>
        <dbReference type="Pfam" id="PF03727"/>
    </source>
</evidence>
<evidence type="ECO:0000256" key="11">
    <source>
        <dbReference type="ARBA" id="ARBA00048160"/>
    </source>
</evidence>
<comment type="pathway">
    <text evidence="1">Carbohydrate degradation; glycolysis; D-glyceraldehyde 3-phosphate and glycerone phosphate from D-glucose: step 1/4.</text>
</comment>
<evidence type="ECO:0000256" key="8">
    <source>
        <dbReference type="ARBA" id="ARBA00023152"/>
    </source>
</evidence>
<accession>A0AAQ3UVN9</accession>
<dbReference type="PRINTS" id="PR00475">
    <property type="entry name" value="HEXOKINASE"/>
</dbReference>
<comment type="similarity">
    <text evidence="3 12">Belongs to the hexokinase family.</text>
</comment>
<evidence type="ECO:0000256" key="10">
    <source>
        <dbReference type="ARBA" id="ARBA00047905"/>
    </source>
</evidence>
<dbReference type="AlphaFoldDB" id="A0AAQ3UVN9"/>
<keyword evidence="17" id="KW-1185">Reference proteome</keyword>
<dbReference type="Gene3D" id="3.30.420.40">
    <property type="match status" value="1"/>
</dbReference>
<gene>
    <name evidence="16" type="ORF">U9M48_044627</name>
</gene>
<evidence type="ECO:0000256" key="7">
    <source>
        <dbReference type="ARBA" id="ARBA00022840"/>
    </source>
</evidence>
<dbReference type="GO" id="GO:0006006">
    <property type="term" value="P:glucose metabolic process"/>
    <property type="evidence" value="ECO:0007669"/>
    <property type="project" value="TreeGrafter"/>
</dbReference>
<sequence>MGKATAVGTAVVVCAAVGVAVVLARRRKRREDELLGSVVAERKRRVAAVIEEVERSLATPTALLRSIADAMVTEMERGLRGDIHAQLKMLISYVDNLPTGDEHGLFYALDLGGTNFRVLRVQLGGREKRVVKQQYEEVSIPPHLMVGTSMELFDFIAAALAKFVDTEGEDFHLPEGRQRELGFTFSFPVNQTSISSGTLIKWTKGFSINGAVGEDVVSELSRAMERQGLDMKVTALVNDTVGTLAGGRYNDNDVVAAVILGTGTNAAYVEHANAIPKWTGLLPKSGNMVSARTPYTWKTKVYATIVINTEWGSFKSDKLPLSEYDKIMDFESLNPGEQIYEKMISGMYLGEIVRRILLKLAHDASLFGDVVPPKLEQPFVLRTPDMSAMHHDSSHDLKILGSKLKDIVGIADTSLEVRYITRHICDLVAERGARLAAAGIYSILKKIGRDKVPNGESKMPRTVVALDGGLYEHYKKFSSCVEATLTDLLGEEASSSVVAKLANDGSGIGAALLAASHSQYAEVD</sequence>
<keyword evidence="8 12" id="KW-0324">Glycolysis</keyword>
<keyword evidence="13" id="KW-0812">Transmembrane</keyword>
<reference evidence="16 17" key="1">
    <citation type="submission" date="2024-02" db="EMBL/GenBank/DDBJ databases">
        <title>High-quality chromosome-scale genome assembly of Pensacola bahiagrass (Paspalum notatum Flugge var. saurae).</title>
        <authorList>
            <person name="Vega J.M."/>
            <person name="Podio M."/>
            <person name="Orjuela J."/>
            <person name="Siena L.A."/>
            <person name="Pessino S.C."/>
            <person name="Combes M.C."/>
            <person name="Mariac C."/>
            <person name="Albertini E."/>
            <person name="Pupilli F."/>
            <person name="Ortiz J.P.A."/>
            <person name="Leblanc O."/>
        </authorList>
    </citation>
    <scope>NUCLEOTIDE SEQUENCE [LARGE SCALE GENOMIC DNA]</scope>
    <source>
        <strain evidence="16">R1</strain>
        <tissue evidence="16">Leaf</tissue>
    </source>
</reference>
<dbReference type="GO" id="GO:0008865">
    <property type="term" value="F:fructokinase activity"/>
    <property type="evidence" value="ECO:0007669"/>
    <property type="project" value="TreeGrafter"/>
</dbReference>
<organism evidence="16 17">
    <name type="scientific">Paspalum notatum var. saurae</name>
    <dbReference type="NCBI Taxonomy" id="547442"/>
    <lineage>
        <taxon>Eukaryota</taxon>
        <taxon>Viridiplantae</taxon>
        <taxon>Streptophyta</taxon>
        <taxon>Embryophyta</taxon>
        <taxon>Tracheophyta</taxon>
        <taxon>Spermatophyta</taxon>
        <taxon>Magnoliopsida</taxon>
        <taxon>Liliopsida</taxon>
        <taxon>Poales</taxon>
        <taxon>Poaceae</taxon>
        <taxon>PACMAD clade</taxon>
        <taxon>Panicoideae</taxon>
        <taxon>Andropogonodae</taxon>
        <taxon>Paspaleae</taxon>
        <taxon>Paspalinae</taxon>
        <taxon>Paspalum</taxon>
    </lineage>
</organism>
<evidence type="ECO:0000313" key="17">
    <source>
        <dbReference type="Proteomes" id="UP001341281"/>
    </source>
</evidence>
<evidence type="ECO:0000256" key="5">
    <source>
        <dbReference type="ARBA" id="ARBA00022741"/>
    </source>
</evidence>
<evidence type="ECO:0000256" key="1">
    <source>
        <dbReference type="ARBA" id="ARBA00004888"/>
    </source>
</evidence>
<feature type="domain" description="Hexokinase C-terminal" evidence="15">
    <location>
        <begin position="256"/>
        <end position="515"/>
    </location>
</feature>
<dbReference type="GO" id="GO:0006096">
    <property type="term" value="P:glycolytic process"/>
    <property type="evidence" value="ECO:0007669"/>
    <property type="project" value="UniProtKB-KW"/>
</dbReference>
<dbReference type="EMBL" id="CP144754">
    <property type="protein sequence ID" value="WVZ99304.1"/>
    <property type="molecule type" value="Genomic_DNA"/>
</dbReference>
<evidence type="ECO:0000259" key="14">
    <source>
        <dbReference type="Pfam" id="PF00349"/>
    </source>
</evidence>
<dbReference type="SUPFAM" id="SSF53067">
    <property type="entry name" value="Actin-like ATPase domain"/>
    <property type="match status" value="2"/>
</dbReference>
<dbReference type="GO" id="GO:0005524">
    <property type="term" value="F:ATP binding"/>
    <property type="evidence" value="ECO:0007669"/>
    <property type="project" value="UniProtKB-UniRule"/>
</dbReference>
<evidence type="ECO:0000256" key="12">
    <source>
        <dbReference type="RuleBase" id="RU362007"/>
    </source>
</evidence>
<evidence type="ECO:0000256" key="13">
    <source>
        <dbReference type="SAM" id="Phobius"/>
    </source>
</evidence>
<evidence type="ECO:0000256" key="9">
    <source>
        <dbReference type="ARBA" id="ARBA00044613"/>
    </source>
</evidence>
<feature type="domain" description="Hexokinase N-terminal" evidence="14">
    <location>
        <begin position="50"/>
        <end position="249"/>
    </location>
</feature>
<comment type="catalytic activity">
    <reaction evidence="9">
        <text>a D-hexose + ATP = a D-hexose 6-phosphate + ADP + H(+)</text>
        <dbReference type="Rhea" id="RHEA:22740"/>
        <dbReference type="ChEBI" id="CHEBI:4194"/>
        <dbReference type="ChEBI" id="CHEBI:15378"/>
        <dbReference type="ChEBI" id="CHEBI:30616"/>
        <dbReference type="ChEBI" id="CHEBI:229467"/>
        <dbReference type="ChEBI" id="CHEBI:456216"/>
        <dbReference type="EC" id="2.7.1.1"/>
    </reaction>
    <physiologicalReaction direction="left-to-right" evidence="9">
        <dbReference type="Rhea" id="RHEA:22741"/>
    </physiologicalReaction>
</comment>
<dbReference type="PROSITE" id="PS51748">
    <property type="entry name" value="HEXOKINASE_2"/>
    <property type="match status" value="1"/>
</dbReference>
<feature type="transmembrane region" description="Helical" evidence="13">
    <location>
        <begin position="6"/>
        <end position="24"/>
    </location>
</feature>
<dbReference type="InterPro" id="IPR019807">
    <property type="entry name" value="Hexokinase_BS"/>
</dbReference>
<evidence type="ECO:0000256" key="6">
    <source>
        <dbReference type="ARBA" id="ARBA00022777"/>
    </source>
</evidence>
<proteinExistence type="inferred from homology"/>
<dbReference type="InterPro" id="IPR022673">
    <property type="entry name" value="Hexokinase_C"/>
</dbReference>
<dbReference type="PROSITE" id="PS00378">
    <property type="entry name" value="HEXOKINASE_1"/>
    <property type="match status" value="1"/>
</dbReference>
<protein>
    <recommendedName>
        <fullName evidence="12">Phosphotransferase</fullName>
        <ecNumber evidence="12">2.7.1.-</ecNumber>
    </recommendedName>
</protein>
<dbReference type="PANTHER" id="PTHR19443">
    <property type="entry name" value="HEXOKINASE"/>
    <property type="match status" value="1"/>
</dbReference>
<evidence type="ECO:0000256" key="4">
    <source>
        <dbReference type="ARBA" id="ARBA00022679"/>
    </source>
</evidence>
<dbReference type="CDD" id="cd24020">
    <property type="entry name" value="ASKHA_NBD_HK_plant"/>
    <property type="match status" value="1"/>
</dbReference>